<reference evidence="4" key="1">
    <citation type="submission" date="2014-03" db="EMBL/GenBank/DDBJ databases">
        <authorList>
            <person name="Aksoy S."/>
            <person name="Warren W."/>
            <person name="Wilson R.K."/>
        </authorList>
    </citation>
    <scope>NUCLEOTIDE SEQUENCE [LARGE SCALE GENOMIC DNA]</scope>
    <source>
        <strain evidence="4">IAEA</strain>
    </source>
</reference>
<protein>
    <submittedName>
        <fullName evidence="3">Uncharacterized protein</fullName>
    </submittedName>
</protein>
<feature type="signal peptide" evidence="2">
    <location>
        <begin position="1"/>
        <end position="26"/>
    </location>
</feature>
<proteinExistence type="predicted"/>
<evidence type="ECO:0000256" key="1">
    <source>
        <dbReference type="SAM" id="Phobius"/>
    </source>
</evidence>
<feature type="transmembrane region" description="Helical" evidence="1">
    <location>
        <begin position="66"/>
        <end position="90"/>
    </location>
</feature>
<evidence type="ECO:0000256" key="2">
    <source>
        <dbReference type="SAM" id="SignalP"/>
    </source>
</evidence>
<keyword evidence="1" id="KW-1133">Transmembrane helix</keyword>
<feature type="chain" id="PRO_5008403011" evidence="2">
    <location>
        <begin position="27"/>
        <end position="103"/>
    </location>
</feature>
<dbReference type="AlphaFoldDB" id="A0A1A9ZLE2"/>
<name>A0A1A9ZLE2_GLOPL</name>
<dbReference type="VEuPathDB" id="VectorBase:GPAI018227"/>
<dbReference type="EnsemblMetazoa" id="GPAI018227-RA">
    <property type="protein sequence ID" value="GPAI018227-PA"/>
    <property type="gene ID" value="GPAI018227"/>
</dbReference>
<evidence type="ECO:0000313" key="4">
    <source>
        <dbReference type="Proteomes" id="UP000092445"/>
    </source>
</evidence>
<keyword evidence="1" id="KW-0472">Membrane</keyword>
<keyword evidence="2" id="KW-0732">Signal</keyword>
<sequence length="103" mass="11494">MLQISVRNTVLAIFTVLLYWFHLKECDHDASAKRHDGSNIKRFKLSNNSEVEALCSKFMDSGVDDIVAVVVVVVAVVVKLSSSSSSWLFLRFNMAACNSLEQL</sequence>
<evidence type="ECO:0000313" key="3">
    <source>
        <dbReference type="EnsemblMetazoa" id="GPAI018227-PA"/>
    </source>
</evidence>
<keyword evidence="1" id="KW-0812">Transmembrane</keyword>
<keyword evidence="4" id="KW-1185">Reference proteome</keyword>
<accession>A0A1A9ZLE2</accession>
<dbReference type="Proteomes" id="UP000092445">
    <property type="component" value="Unassembled WGS sequence"/>
</dbReference>
<organism evidence="3 4">
    <name type="scientific">Glossina pallidipes</name>
    <name type="common">Tsetse fly</name>
    <dbReference type="NCBI Taxonomy" id="7398"/>
    <lineage>
        <taxon>Eukaryota</taxon>
        <taxon>Metazoa</taxon>
        <taxon>Ecdysozoa</taxon>
        <taxon>Arthropoda</taxon>
        <taxon>Hexapoda</taxon>
        <taxon>Insecta</taxon>
        <taxon>Pterygota</taxon>
        <taxon>Neoptera</taxon>
        <taxon>Endopterygota</taxon>
        <taxon>Diptera</taxon>
        <taxon>Brachycera</taxon>
        <taxon>Muscomorpha</taxon>
        <taxon>Hippoboscoidea</taxon>
        <taxon>Glossinidae</taxon>
        <taxon>Glossina</taxon>
    </lineage>
</organism>
<reference evidence="3" key="2">
    <citation type="submission" date="2020-05" db="UniProtKB">
        <authorList>
            <consortium name="EnsemblMetazoa"/>
        </authorList>
    </citation>
    <scope>IDENTIFICATION</scope>
    <source>
        <strain evidence="3">IAEA</strain>
    </source>
</reference>